<comment type="caution">
    <text evidence="1">The sequence shown here is derived from an EMBL/GenBank/DDBJ whole genome shotgun (WGS) entry which is preliminary data.</text>
</comment>
<organism evidence="1 2">
    <name type="scientific">Trichothecium roseum</name>
    <dbReference type="NCBI Taxonomy" id="47278"/>
    <lineage>
        <taxon>Eukaryota</taxon>
        <taxon>Fungi</taxon>
        <taxon>Dikarya</taxon>
        <taxon>Ascomycota</taxon>
        <taxon>Pezizomycotina</taxon>
        <taxon>Sordariomycetes</taxon>
        <taxon>Hypocreomycetidae</taxon>
        <taxon>Hypocreales</taxon>
        <taxon>Hypocreales incertae sedis</taxon>
        <taxon>Trichothecium</taxon>
    </lineage>
</organism>
<sequence length="338" mass="37968">MASWEPLGAAEKELHELRLMGVEKKAFTRLTDQVKSTASLISTALSNGNVNEKADFDVFREGVTLDFASFDNSLLRLQFHHDANIRERERYHVNQERIQEETQSARANNAELREQLEGARATLAQRKKFDEMADKITSNRMLRPREEQAHNLKKLEDECRELERESNLYEVVWRERRDQFNKIMEEGMLLRRQIRDEKEEVDRREGMDEGDDDDAAAGTPRPDASRSGTPAPDGEGQGAKTDGETPRPLGSTAPTPAAQDDGEQLSVAGHRRSASRSRRPSQEKSPQATLKKPSGAQPVEDEVMDDGEEDSRNATDVATPSVVIDAPEGQADKMDVDN</sequence>
<dbReference type="EMBL" id="CM047940">
    <property type="protein sequence ID" value="KAI9904846.1"/>
    <property type="molecule type" value="Genomic_DNA"/>
</dbReference>
<evidence type="ECO:0000313" key="2">
    <source>
        <dbReference type="Proteomes" id="UP001163324"/>
    </source>
</evidence>
<protein>
    <submittedName>
        <fullName evidence="1">Uncharacterized protein</fullName>
    </submittedName>
</protein>
<proteinExistence type="predicted"/>
<keyword evidence="2" id="KW-1185">Reference proteome</keyword>
<evidence type="ECO:0000313" key="1">
    <source>
        <dbReference type="EMBL" id="KAI9904846.1"/>
    </source>
</evidence>
<name>A0ACC0VEJ4_9HYPO</name>
<reference evidence="1" key="1">
    <citation type="submission" date="2022-10" db="EMBL/GenBank/DDBJ databases">
        <title>Complete Genome of Trichothecium roseum strain YXFP-22015, a Plant Pathogen Isolated from Citrus.</title>
        <authorList>
            <person name="Wang Y."/>
            <person name="Zhu L."/>
        </authorList>
    </citation>
    <scope>NUCLEOTIDE SEQUENCE</scope>
    <source>
        <strain evidence="1">YXFP-22015</strain>
    </source>
</reference>
<accession>A0ACC0VEJ4</accession>
<dbReference type="Proteomes" id="UP001163324">
    <property type="component" value="Chromosome 1"/>
</dbReference>
<gene>
    <name evidence="1" type="ORF">N3K66_001375</name>
</gene>